<feature type="region of interest" description="Disordered" evidence="1">
    <location>
        <begin position="40"/>
        <end position="59"/>
    </location>
</feature>
<comment type="caution">
    <text evidence="2">The sequence shown here is derived from an EMBL/GenBank/DDBJ whole genome shotgun (WGS) entry which is preliminary data.</text>
</comment>
<gene>
    <name evidence="2" type="ORF">Trco_007793</name>
</gene>
<dbReference type="AlphaFoldDB" id="A0A9P8QL47"/>
<protein>
    <submittedName>
        <fullName evidence="2">Uncharacterized protein</fullName>
    </submittedName>
</protein>
<feature type="region of interest" description="Disordered" evidence="1">
    <location>
        <begin position="476"/>
        <end position="533"/>
    </location>
</feature>
<accession>A0A9P8QL47</accession>
<feature type="region of interest" description="Disordered" evidence="1">
    <location>
        <begin position="153"/>
        <end position="214"/>
    </location>
</feature>
<evidence type="ECO:0000256" key="1">
    <source>
        <dbReference type="SAM" id="MobiDB-lite"/>
    </source>
</evidence>
<name>A0A9P8QL47_9HYPO</name>
<dbReference type="Proteomes" id="UP000827724">
    <property type="component" value="Unassembled WGS sequence"/>
</dbReference>
<evidence type="ECO:0000313" key="2">
    <source>
        <dbReference type="EMBL" id="KAH6604347.1"/>
    </source>
</evidence>
<proteinExistence type="predicted"/>
<feature type="region of interest" description="Disordered" evidence="1">
    <location>
        <begin position="1"/>
        <end position="25"/>
    </location>
</feature>
<feature type="compositionally biased region" description="Low complexity" evidence="1">
    <location>
        <begin position="40"/>
        <end position="50"/>
    </location>
</feature>
<dbReference type="OrthoDB" id="3506470at2759"/>
<feature type="compositionally biased region" description="Polar residues" evidence="1">
    <location>
        <begin position="184"/>
        <end position="197"/>
    </location>
</feature>
<feature type="compositionally biased region" description="Low complexity" evidence="1">
    <location>
        <begin position="198"/>
        <end position="209"/>
    </location>
</feature>
<evidence type="ECO:0000313" key="3">
    <source>
        <dbReference type="Proteomes" id="UP000827724"/>
    </source>
</evidence>
<keyword evidence="3" id="KW-1185">Reference proteome</keyword>
<reference evidence="2" key="1">
    <citation type="submission" date="2021-08" db="EMBL/GenBank/DDBJ databases">
        <title>Chromosome-Level Trichoderma cornu-damae using Hi-C Data.</title>
        <authorList>
            <person name="Kim C.S."/>
        </authorList>
    </citation>
    <scope>NUCLEOTIDE SEQUENCE</scope>
    <source>
        <strain evidence="2">KA19-0412C</strain>
    </source>
</reference>
<dbReference type="EMBL" id="JAIWOZ010000006">
    <property type="protein sequence ID" value="KAH6604347.1"/>
    <property type="molecule type" value="Genomic_DNA"/>
</dbReference>
<feature type="region of interest" description="Disordered" evidence="1">
    <location>
        <begin position="299"/>
        <end position="319"/>
    </location>
</feature>
<organism evidence="2 3">
    <name type="scientific">Trichoderma cornu-damae</name>
    <dbReference type="NCBI Taxonomy" id="654480"/>
    <lineage>
        <taxon>Eukaryota</taxon>
        <taxon>Fungi</taxon>
        <taxon>Dikarya</taxon>
        <taxon>Ascomycota</taxon>
        <taxon>Pezizomycotina</taxon>
        <taxon>Sordariomycetes</taxon>
        <taxon>Hypocreomycetidae</taxon>
        <taxon>Hypocreales</taxon>
        <taxon>Hypocreaceae</taxon>
        <taxon>Trichoderma</taxon>
    </lineage>
</organism>
<sequence>MAKRPANAAKGAPTKKTLAGAARRSVSSMKGLLPLALSSTSSFPSLQSQPPEEETLGQRVDDYFPEVLARDLEVSKLVFEARSMTAGPPISSPFSPFDDYVEKPRAVLGSYRNSSPTSPYQSAYMRVQTLGAIQERTSMVSFLDQQEDARSADVASDSCAGTETDASSVDDAAPPSFLIRHQSIDTNVTSLDSTRGRPSSSKPSPISPSDGFRCESSWIEADSDAEDEHEEDFGIYNNTALRLSPRPPTPPEFEVGIDSTSSSGNMHKFLHQKSHSATVAAVLAPPPGQRLSSSTAQAWRPSSTQQHRHSQMQCPDSPESICLPMPDRCTSPALPLQSLQHCRPESGLSRRASKLSIKRPVNNGHATEAALMKDECAKMEYNQFVASIDSKYASKVDSVYIRPSPPPSPLPSVQMWLNGSAQLFSLPLQSDELARVVPLPPDVVETLRVTTACFPETMLLSSSLTIETIRAYSRKARNPGSDVAPPPSPQSPTAPLSKESLWRRVVKRGSQSHQKSRDLHSPNASMLQSPSLSSLELPKPWTSIKNIFGNCSDYICDALYSHIVAYNYISALAARYPTSPGHGRSCCSPVASQHEDIPKKAASLLGLNEGANPTSASSIRSAKRFSSSNWGREEFSATSPLAASANQDMALRNIQTELLQCTRRLIATARLMAESDTTEEKAIEVEIEDADVLLMRSLCEIVRINEEASYL</sequence>